<evidence type="ECO:0000256" key="3">
    <source>
        <dbReference type="ARBA" id="ARBA00022833"/>
    </source>
</evidence>
<name>K6W9Z5_9MICO</name>
<evidence type="ECO:0000313" key="6">
    <source>
        <dbReference type="EMBL" id="GAB96025.1"/>
    </source>
</evidence>
<dbReference type="PANTHER" id="PTHR12993">
    <property type="entry name" value="N-ACETYLGLUCOSAMINYL-PHOSPHATIDYLINOSITOL DE-N-ACETYLASE-RELATED"/>
    <property type="match status" value="1"/>
</dbReference>
<accession>K6W9Z5</accession>
<evidence type="ECO:0000313" key="7">
    <source>
        <dbReference type="Proteomes" id="UP000008366"/>
    </source>
</evidence>
<dbReference type="NCBIfam" id="TIGR03445">
    <property type="entry name" value="mycothiol_MshB"/>
    <property type="match status" value="1"/>
</dbReference>
<dbReference type="Pfam" id="PF02585">
    <property type="entry name" value="PIG-L"/>
    <property type="match status" value="1"/>
</dbReference>
<dbReference type="SUPFAM" id="SSF102588">
    <property type="entry name" value="LmbE-like"/>
    <property type="match status" value="1"/>
</dbReference>
<dbReference type="InterPro" id="IPR024078">
    <property type="entry name" value="LmbE-like_dom_sf"/>
</dbReference>
<keyword evidence="2" id="KW-0378">Hydrolase</keyword>
<dbReference type="eggNOG" id="COG2120">
    <property type="taxonomic scope" value="Bacteria"/>
</dbReference>
<dbReference type="EC" id="3.5.1.103" evidence="4"/>
<dbReference type="Proteomes" id="UP000008366">
    <property type="component" value="Unassembled WGS sequence"/>
</dbReference>
<protein>
    <recommendedName>
        <fullName evidence="4">N-acetyl-1-D-myo-inositol-2-amino-2-deoxy-alpha-D-glucopyranoside deacetylase</fullName>
        <ecNumber evidence="4">3.5.1.103</ecNumber>
    </recommendedName>
</protein>
<feature type="region of interest" description="Disordered" evidence="5">
    <location>
        <begin position="99"/>
        <end position="120"/>
    </location>
</feature>
<evidence type="ECO:0000256" key="4">
    <source>
        <dbReference type="NCBIfam" id="TIGR03445"/>
    </source>
</evidence>
<dbReference type="InterPro" id="IPR017810">
    <property type="entry name" value="Mycothiol_biosynthesis_MshB"/>
</dbReference>
<gene>
    <name evidence="6" type="primary">mshB</name>
    <name evidence="6" type="ORF">KILIM_030_00680</name>
</gene>
<dbReference type="GO" id="GO:0035595">
    <property type="term" value="F:N-acetylglucosaminylinositol deacetylase activity"/>
    <property type="evidence" value="ECO:0007669"/>
    <property type="project" value="UniProtKB-EC"/>
</dbReference>
<dbReference type="RefSeq" id="WP_006592557.1">
    <property type="nucleotide sequence ID" value="NZ_BAHD01000030.1"/>
</dbReference>
<evidence type="ECO:0000256" key="5">
    <source>
        <dbReference type="SAM" id="MobiDB-lite"/>
    </source>
</evidence>
<reference evidence="6 7" key="1">
    <citation type="submission" date="2012-08" db="EMBL/GenBank/DDBJ databases">
        <title>Whole genome shotgun sequence of Kineosphaera limosa NBRC 100340.</title>
        <authorList>
            <person name="Yoshida I."/>
            <person name="Isaki S."/>
            <person name="Hosoyama A."/>
            <person name="Tsuchikane K."/>
            <person name="Katsumata H."/>
            <person name="Ando Y."/>
            <person name="Ohji S."/>
            <person name="Hamada M."/>
            <person name="Tamura T."/>
            <person name="Yamazoe A."/>
            <person name="Yamazaki S."/>
            <person name="Fujita N."/>
        </authorList>
    </citation>
    <scope>NUCLEOTIDE SEQUENCE [LARGE SCALE GENOMIC DNA]</scope>
    <source>
        <strain evidence="6 7">NBRC 100340</strain>
    </source>
</reference>
<organism evidence="6 7">
    <name type="scientific">Kineosphaera limosa NBRC 100340</name>
    <dbReference type="NCBI Taxonomy" id="1184609"/>
    <lineage>
        <taxon>Bacteria</taxon>
        <taxon>Bacillati</taxon>
        <taxon>Actinomycetota</taxon>
        <taxon>Actinomycetes</taxon>
        <taxon>Micrococcales</taxon>
        <taxon>Dermatophilaceae</taxon>
        <taxon>Kineosphaera</taxon>
    </lineage>
</organism>
<dbReference type="PANTHER" id="PTHR12993:SF26">
    <property type="entry name" value="1D-MYO-INOSITOL 2-ACETAMIDO-2-DEOXY-ALPHA-D-GLUCOPYRANOSIDE DEACETYLASE"/>
    <property type="match status" value="1"/>
</dbReference>
<dbReference type="OrthoDB" id="158614at2"/>
<dbReference type="GO" id="GO:0046872">
    <property type="term" value="F:metal ion binding"/>
    <property type="evidence" value="ECO:0007669"/>
    <property type="project" value="UniProtKB-KW"/>
</dbReference>
<comment type="caution">
    <text evidence="6">The sequence shown here is derived from an EMBL/GenBank/DDBJ whole genome shotgun (WGS) entry which is preliminary data.</text>
</comment>
<dbReference type="Gene3D" id="3.40.50.10320">
    <property type="entry name" value="LmbE-like"/>
    <property type="match status" value="1"/>
</dbReference>
<evidence type="ECO:0000256" key="2">
    <source>
        <dbReference type="ARBA" id="ARBA00022801"/>
    </source>
</evidence>
<dbReference type="EMBL" id="BAHD01000030">
    <property type="protein sequence ID" value="GAB96025.1"/>
    <property type="molecule type" value="Genomic_DNA"/>
</dbReference>
<keyword evidence="3" id="KW-0862">Zinc</keyword>
<dbReference type="AlphaFoldDB" id="K6W9Z5"/>
<dbReference type="STRING" id="1184609.KILIM_030_00680"/>
<evidence type="ECO:0000256" key="1">
    <source>
        <dbReference type="ARBA" id="ARBA00022723"/>
    </source>
</evidence>
<keyword evidence="1" id="KW-0479">Metal-binding</keyword>
<sequence length="316" mass="33376">MNTPSLRPDADPVLRYLFVHAHPDDETLATGVALATLARAGHEVHVLTCTLGEEGEVIPPELAHLAADADDTLGPYRRGELRAAMSHLGVREHVLGEDPATHTGSAYRDSGMADTPANADPRSWVAADEAEAVAALREHMSDLAPDVVVTYDEHGGYLHPDHVTTHRRTRAAVAALPAQQRPRLYVVLSAQDEAAADRAWLPDVVDAAHGLTLLAAGEAYPPSVVDPALVTHEIVGDPADLAARDAALREHRTQVSVYDGGYYALSNDIAARLARADRFAALDPDTGALLPAPMAAEGAATLCEGRIVGLPAEGGR</sequence>
<proteinExistence type="predicted"/>
<dbReference type="InterPro" id="IPR003737">
    <property type="entry name" value="GlcNAc_PI_deacetylase-related"/>
</dbReference>
<keyword evidence="7" id="KW-1185">Reference proteome</keyword>
<dbReference type="GO" id="GO:0010125">
    <property type="term" value="P:mycothiol biosynthetic process"/>
    <property type="evidence" value="ECO:0007669"/>
    <property type="project" value="UniProtKB-UniRule"/>
</dbReference>